<evidence type="ECO:0000313" key="5">
    <source>
        <dbReference type="RefSeq" id="XP_034106293.1"/>
    </source>
</evidence>
<sequence length="272" mass="28279">MSKLPRSVLFVLLSLLLLHWGTIIVDATCGHCYGSHACIDNNTAQICFDGTPNASYTIKCPDDTPICTQYGQMCVSTDLGLTPACGDTSNCDQCDDGQTYACTTRTTFGLCSNGTVVNPQRITCPSGYFCSVSGAKDGVPCVAGCEAADVDVCDRETDSNGTDTSTTTTTTTTTESTTLSTADGSTDSTTESSTSSSTSTTATPTDATAFCQTNQKAGRFAIPNDTVCTSFITCSYKASAWVGAITNCQAAKPYFLATDACGTVRPTQPGCL</sequence>
<evidence type="ECO:0000256" key="1">
    <source>
        <dbReference type="SAM" id="MobiDB-lite"/>
    </source>
</evidence>
<dbReference type="OrthoDB" id="7862784at2759"/>
<proteinExistence type="predicted"/>
<feature type="domain" description="Chitin-binding type-2" evidence="3">
    <location>
        <begin position="208"/>
        <end position="272"/>
    </location>
</feature>
<dbReference type="GO" id="GO:0008061">
    <property type="term" value="F:chitin binding"/>
    <property type="evidence" value="ECO:0007669"/>
    <property type="project" value="InterPro"/>
</dbReference>
<dbReference type="RefSeq" id="XP_034106293.1">
    <property type="nucleotide sequence ID" value="XM_034250402.2"/>
</dbReference>
<dbReference type="Proteomes" id="UP000515160">
    <property type="component" value="Chromosome 3"/>
</dbReference>
<feature type="chain" id="PRO_5028051690" evidence="2">
    <location>
        <begin position="28"/>
        <end position="272"/>
    </location>
</feature>
<dbReference type="GeneID" id="117569295"/>
<name>A0A6P8X3H1_DROAB</name>
<feature type="compositionally biased region" description="Low complexity" evidence="1">
    <location>
        <begin position="159"/>
        <end position="203"/>
    </location>
</feature>
<accession>A0A6P8X3H1</accession>
<dbReference type="InterPro" id="IPR002557">
    <property type="entry name" value="Chitin-bd_dom"/>
</dbReference>
<keyword evidence="4" id="KW-1185">Reference proteome</keyword>
<keyword evidence="2" id="KW-0732">Signal</keyword>
<feature type="region of interest" description="Disordered" evidence="1">
    <location>
        <begin position="155"/>
        <end position="203"/>
    </location>
</feature>
<evidence type="ECO:0000313" key="4">
    <source>
        <dbReference type="Proteomes" id="UP000515160"/>
    </source>
</evidence>
<organism evidence="4 5">
    <name type="scientific">Drosophila albomicans</name>
    <name type="common">Fruit fly</name>
    <dbReference type="NCBI Taxonomy" id="7291"/>
    <lineage>
        <taxon>Eukaryota</taxon>
        <taxon>Metazoa</taxon>
        <taxon>Ecdysozoa</taxon>
        <taxon>Arthropoda</taxon>
        <taxon>Hexapoda</taxon>
        <taxon>Insecta</taxon>
        <taxon>Pterygota</taxon>
        <taxon>Neoptera</taxon>
        <taxon>Endopterygota</taxon>
        <taxon>Diptera</taxon>
        <taxon>Brachycera</taxon>
        <taxon>Muscomorpha</taxon>
        <taxon>Ephydroidea</taxon>
        <taxon>Drosophilidae</taxon>
        <taxon>Drosophila</taxon>
    </lineage>
</organism>
<dbReference type="GO" id="GO:0005576">
    <property type="term" value="C:extracellular region"/>
    <property type="evidence" value="ECO:0007669"/>
    <property type="project" value="InterPro"/>
</dbReference>
<feature type="signal peptide" evidence="2">
    <location>
        <begin position="1"/>
        <end position="27"/>
    </location>
</feature>
<reference evidence="5" key="1">
    <citation type="submission" date="2025-08" db="UniProtKB">
        <authorList>
            <consortium name="RefSeq"/>
        </authorList>
    </citation>
    <scope>IDENTIFICATION</scope>
    <source>
        <strain evidence="5">15112-1751.03</strain>
        <tissue evidence="5">Whole Adult</tissue>
    </source>
</reference>
<dbReference type="PROSITE" id="PS50940">
    <property type="entry name" value="CHIT_BIND_II"/>
    <property type="match status" value="1"/>
</dbReference>
<evidence type="ECO:0000259" key="3">
    <source>
        <dbReference type="PROSITE" id="PS50940"/>
    </source>
</evidence>
<gene>
    <name evidence="5" type="primary">LOC117569295</name>
</gene>
<protein>
    <submittedName>
        <fullName evidence="5">Uncharacterized protein LOC117569295</fullName>
    </submittedName>
</protein>
<dbReference type="AlphaFoldDB" id="A0A6P8X3H1"/>
<evidence type="ECO:0000256" key="2">
    <source>
        <dbReference type="SAM" id="SignalP"/>
    </source>
</evidence>